<dbReference type="Pfam" id="PF13855">
    <property type="entry name" value="LRR_8"/>
    <property type="match status" value="2"/>
</dbReference>
<evidence type="ECO:0000256" key="3">
    <source>
        <dbReference type="ARBA" id="ARBA00012513"/>
    </source>
</evidence>
<dbReference type="Pfam" id="PF07714">
    <property type="entry name" value="PK_Tyr_Ser-Thr"/>
    <property type="match status" value="1"/>
</dbReference>
<dbReference type="InterPro" id="IPR011009">
    <property type="entry name" value="Kinase-like_dom_sf"/>
</dbReference>
<evidence type="ECO:0000256" key="15">
    <source>
        <dbReference type="ARBA" id="ARBA00022989"/>
    </source>
</evidence>
<evidence type="ECO:0000256" key="19">
    <source>
        <dbReference type="ARBA" id="ARBA00047899"/>
    </source>
</evidence>
<evidence type="ECO:0000256" key="12">
    <source>
        <dbReference type="ARBA" id="ARBA00022741"/>
    </source>
</evidence>
<keyword evidence="16 22" id="KW-0472">Membrane</keyword>
<evidence type="ECO:0000313" key="25">
    <source>
        <dbReference type="EMBL" id="KAJ6809660.1"/>
    </source>
</evidence>
<dbReference type="InterPro" id="IPR001245">
    <property type="entry name" value="Ser-Thr/Tyr_kinase_cat_dom"/>
</dbReference>
<keyword evidence="4" id="KW-1003">Cell membrane</keyword>
<feature type="domain" description="Protein kinase" evidence="24">
    <location>
        <begin position="725"/>
        <end position="1015"/>
    </location>
</feature>
<dbReference type="InterPro" id="IPR003591">
    <property type="entry name" value="Leu-rich_rpt_typical-subtyp"/>
</dbReference>
<evidence type="ECO:0000313" key="27">
    <source>
        <dbReference type="Proteomes" id="UP001140949"/>
    </source>
</evidence>
<keyword evidence="10 23" id="KW-0732">Signal</keyword>
<protein>
    <recommendedName>
        <fullName evidence="3">non-specific serine/threonine protein kinase</fullName>
        <ecNumber evidence="3">2.7.11.1</ecNumber>
    </recommendedName>
</protein>
<evidence type="ECO:0000256" key="9">
    <source>
        <dbReference type="ARBA" id="ARBA00022692"/>
    </source>
</evidence>
<feature type="transmembrane region" description="Helical" evidence="22">
    <location>
        <begin position="667"/>
        <end position="686"/>
    </location>
</feature>
<dbReference type="PROSITE" id="PS00107">
    <property type="entry name" value="PROTEIN_KINASE_ATP"/>
    <property type="match status" value="1"/>
</dbReference>
<evidence type="ECO:0000256" key="20">
    <source>
        <dbReference type="ARBA" id="ARBA00048679"/>
    </source>
</evidence>
<evidence type="ECO:0000256" key="22">
    <source>
        <dbReference type="SAM" id="Phobius"/>
    </source>
</evidence>
<evidence type="ECO:0000256" key="13">
    <source>
        <dbReference type="ARBA" id="ARBA00022777"/>
    </source>
</evidence>
<dbReference type="InterPro" id="IPR017441">
    <property type="entry name" value="Protein_kinase_ATP_BS"/>
</dbReference>
<dbReference type="Pfam" id="PF08263">
    <property type="entry name" value="LRRNT_2"/>
    <property type="match status" value="1"/>
</dbReference>
<organism evidence="26 27">
    <name type="scientific">Iris pallida</name>
    <name type="common">Sweet iris</name>
    <dbReference type="NCBI Taxonomy" id="29817"/>
    <lineage>
        <taxon>Eukaryota</taxon>
        <taxon>Viridiplantae</taxon>
        <taxon>Streptophyta</taxon>
        <taxon>Embryophyta</taxon>
        <taxon>Tracheophyta</taxon>
        <taxon>Spermatophyta</taxon>
        <taxon>Magnoliopsida</taxon>
        <taxon>Liliopsida</taxon>
        <taxon>Asparagales</taxon>
        <taxon>Iridaceae</taxon>
        <taxon>Iridoideae</taxon>
        <taxon>Irideae</taxon>
        <taxon>Iris</taxon>
    </lineage>
</organism>
<comment type="subcellular location">
    <subcellularLocation>
        <location evidence="1">Cell membrane</location>
        <topology evidence="1">Single-pass membrane protein</topology>
    </subcellularLocation>
</comment>
<keyword evidence="18" id="KW-0325">Glycoprotein</keyword>
<accession>A0AAX6GJC2</accession>
<evidence type="ECO:0000256" key="16">
    <source>
        <dbReference type="ARBA" id="ARBA00023136"/>
    </source>
</evidence>
<evidence type="ECO:0000256" key="14">
    <source>
        <dbReference type="ARBA" id="ARBA00022840"/>
    </source>
</evidence>
<keyword evidence="9 22" id="KW-0812">Transmembrane</keyword>
<name>A0AAX6GJC2_IRIPA</name>
<keyword evidence="5" id="KW-0723">Serine/threonine-protein kinase</keyword>
<dbReference type="SMART" id="SM00220">
    <property type="entry name" value="S_TKc"/>
    <property type="match status" value="1"/>
</dbReference>
<dbReference type="GO" id="GO:0004674">
    <property type="term" value="F:protein serine/threonine kinase activity"/>
    <property type="evidence" value="ECO:0007669"/>
    <property type="project" value="UniProtKB-KW"/>
</dbReference>
<keyword evidence="17 26" id="KW-0675">Receptor</keyword>
<gene>
    <name evidence="25" type="ORF">M6B38_162570</name>
    <name evidence="26" type="ORF">M6B38_361600</name>
</gene>
<dbReference type="GO" id="GO:0005524">
    <property type="term" value="F:ATP binding"/>
    <property type="evidence" value="ECO:0007669"/>
    <property type="project" value="UniProtKB-UniRule"/>
</dbReference>
<comment type="caution">
    <text evidence="26">The sequence shown here is derived from an EMBL/GenBank/DDBJ whole genome shotgun (WGS) entry which is preliminary data.</text>
</comment>
<evidence type="ECO:0000256" key="5">
    <source>
        <dbReference type="ARBA" id="ARBA00022527"/>
    </source>
</evidence>
<dbReference type="Gene3D" id="3.30.200.20">
    <property type="entry name" value="Phosphorylase Kinase, domain 1"/>
    <property type="match status" value="1"/>
</dbReference>
<dbReference type="EC" id="2.7.11.1" evidence="3"/>
<comment type="catalytic activity">
    <reaction evidence="20">
        <text>L-seryl-[protein] + ATP = O-phospho-L-seryl-[protein] + ADP + H(+)</text>
        <dbReference type="Rhea" id="RHEA:17989"/>
        <dbReference type="Rhea" id="RHEA-COMP:9863"/>
        <dbReference type="Rhea" id="RHEA-COMP:11604"/>
        <dbReference type="ChEBI" id="CHEBI:15378"/>
        <dbReference type="ChEBI" id="CHEBI:29999"/>
        <dbReference type="ChEBI" id="CHEBI:30616"/>
        <dbReference type="ChEBI" id="CHEBI:83421"/>
        <dbReference type="ChEBI" id="CHEBI:456216"/>
        <dbReference type="EC" id="2.7.11.1"/>
    </reaction>
</comment>
<evidence type="ECO:0000313" key="26">
    <source>
        <dbReference type="EMBL" id="KAJ6828859.1"/>
    </source>
</evidence>
<comment type="similarity">
    <text evidence="2">Belongs to the protein kinase superfamily. Ser/Thr protein kinase family.</text>
</comment>
<dbReference type="EMBL" id="JANAVB010033015">
    <property type="protein sequence ID" value="KAJ6809660.1"/>
    <property type="molecule type" value="Genomic_DNA"/>
</dbReference>
<evidence type="ECO:0000256" key="6">
    <source>
        <dbReference type="ARBA" id="ARBA00022553"/>
    </source>
</evidence>
<keyword evidence="13 26" id="KW-0418">Kinase</keyword>
<feature type="binding site" evidence="21">
    <location>
        <position position="753"/>
    </location>
    <ligand>
        <name>ATP</name>
        <dbReference type="ChEBI" id="CHEBI:30616"/>
    </ligand>
</feature>
<dbReference type="GO" id="GO:0005886">
    <property type="term" value="C:plasma membrane"/>
    <property type="evidence" value="ECO:0007669"/>
    <property type="project" value="UniProtKB-SubCell"/>
</dbReference>
<feature type="chain" id="PRO_5044718802" description="non-specific serine/threonine protein kinase" evidence="23">
    <location>
        <begin position="30"/>
        <end position="1019"/>
    </location>
</feature>
<dbReference type="SUPFAM" id="SSF56112">
    <property type="entry name" value="Protein kinase-like (PK-like)"/>
    <property type="match status" value="1"/>
</dbReference>
<evidence type="ECO:0000256" key="23">
    <source>
        <dbReference type="SAM" id="SignalP"/>
    </source>
</evidence>
<reference evidence="26" key="2">
    <citation type="submission" date="2023-04" db="EMBL/GenBank/DDBJ databases">
        <authorList>
            <person name="Bruccoleri R.E."/>
            <person name="Oakeley E.J."/>
            <person name="Faust A.-M."/>
            <person name="Dessus-Babus S."/>
            <person name="Altorfer M."/>
            <person name="Burckhardt D."/>
            <person name="Oertli M."/>
            <person name="Naumann U."/>
            <person name="Petersen F."/>
            <person name="Wong J."/>
        </authorList>
    </citation>
    <scope>NUCLEOTIDE SEQUENCE</scope>
    <source>
        <strain evidence="26">GSM-AAB239-AS_SAM_17_03QT</strain>
        <tissue evidence="26">Leaf</tissue>
    </source>
</reference>
<dbReference type="InterPro" id="IPR000719">
    <property type="entry name" value="Prot_kinase_dom"/>
</dbReference>
<dbReference type="FunFam" id="3.80.10.10:FF:000095">
    <property type="entry name" value="LRR receptor-like serine/threonine-protein kinase GSO1"/>
    <property type="match status" value="2"/>
</dbReference>
<keyword evidence="6" id="KW-0597">Phosphoprotein</keyword>
<dbReference type="Pfam" id="PF00560">
    <property type="entry name" value="LRR_1"/>
    <property type="match status" value="2"/>
</dbReference>
<dbReference type="InterPro" id="IPR001611">
    <property type="entry name" value="Leu-rich_rpt"/>
</dbReference>
<dbReference type="SUPFAM" id="SSF52058">
    <property type="entry name" value="L domain-like"/>
    <property type="match status" value="2"/>
</dbReference>
<dbReference type="AlphaFoldDB" id="A0AAX6GJC2"/>
<dbReference type="InterPro" id="IPR008271">
    <property type="entry name" value="Ser/Thr_kinase_AS"/>
</dbReference>
<dbReference type="EMBL" id="JANAVB010018994">
    <property type="protein sequence ID" value="KAJ6828859.1"/>
    <property type="molecule type" value="Genomic_DNA"/>
</dbReference>
<sequence>MATPATSCFLSRGAKFMLLILLNLCCCCCLRHTSIQRHNNFTDLSALLAFKSSVADPNHDLINWTTNTSFCSWTGVYCSSSRRRRQQQQISRVVALHLPGLSLQGTVTPLLSNLSFMNHLDLSNNSLGGSIPDALGSLPRLRLLNLQINQLVGDIPPVIFNMSNSLSNVSLASNGLSGTLPANFTLHRLQYMSVQSNHYLTGEIPSSFGLCKDLRFLSLSTNQFTGGIPTELTTSLPELRVLWLDNNNLTGTIPASAANLSKLIQLDLSVNSLTGGIPTGLGNALPNVQWMNLAHNGLTGQIPSSLPNASMTSFLDLSINQLSGPVPLNLGNMRSLVYLSLGWNRLQGSLDFITSLSNCRALENLHFLHNELDGVIPAASVGNLSSATLSKLTARGNHIKGGIPAELGNLSSLLFLNLHTNALTGTIPLAISKLSMLQAFYIGFNSIHGDIPRELGKMTALSRLSMEANSLSGPIPDSIGNLTGLQNLFLEENRLSRIPPSMWSLRGLTLLSLPRNSLRGSLPPGVGNLKAMTDMDLSMNQLAGSIPDAFGELQMLEFLDLSSNSFQGLIPDSFGGLISIKTLNLSRNAFSGAIPSSLARLRYLANLNLSLNSLEGQIPNGGIFSTLTRGSLEGNVALCGAPRLNFRPCSSEDNRTSPSKKLRTLKIVLPFVVALALSVAVCYLLLRTIQRKRRASLTSADDLSPNMNVYRSITYQELLRATDNFNESNLLGTGAFGSVFKGQLDDGLVVAVKVLDLGKEGASRGFESETRALSALRHRNLIRIVSVCSNVDFKALVLQYMSNGSLDSWLHSPNDRLSLLQRMNIMLDVAMALEYLHHHHPQVVVHCDLKPSNVLLDEDMTAHVSDFGIAKLLHGDSNSIATLSAPGTIGYMAPEYGMSGKISRWGDIYSYGVLLLETFTGKKPTDAMFHGELTLRQWVSEAHSRSELDIFDDTAFGNDCGDGKKIKGEEDPGVVRRCLSAAIEIGLLCSKDSPAERISMKDVVPRLAKIKEDYLSQLV</sequence>
<dbReference type="FunFam" id="3.30.200.20:FF:000661">
    <property type="entry name" value="Serine-threonine protein kinase plant-type"/>
    <property type="match status" value="1"/>
</dbReference>
<dbReference type="InterPro" id="IPR032675">
    <property type="entry name" value="LRR_dom_sf"/>
</dbReference>
<dbReference type="PANTHER" id="PTHR45974">
    <property type="entry name" value="RECEPTOR-LIKE PROTEIN 55"/>
    <property type="match status" value="1"/>
</dbReference>
<keyword evidence="8" id="KW-0808">Transferase</keyword>
<dbReference type="PANTHER" id="PTHR45974:SF29">
    <property type="entry name" value="PROTEIN KINASE DOMAIN-CONTAINING PROTEIN"/>
    <property type="match status" value="1"/>
</dbReference>
<dbReference type="FunFam" id="1.10.510.10:FF:000358">
    <property type="entry name" value="Putative leucine-rich repeat receptor-like serine/threonine-protein kinase"/>
    <property type="match status" value="1"/>
</dbReference>
<dbReference type="Gene3D" id="1.10.510.10">
    <property type="entry name" value="Transferase(Phosphotransferase) domain 1"/>
    <property type="match status" value="1"/>
</dbReference>
<keyword evidence="15 22" id="KW-1133">Transmembrane helix</keyword>
<keyword evidence="12 21" id="KW-0547">Nucleotide-binding</keyword>
<dbReference type="InterPro" id="IPR013210">
    <property type="entry name" value="LRR_N_plant-typ"/>
</dbReference>
<keyword evidence="14 21" id="KW-0067">ATP-binding</keyword>
<evidence type="ECO:0000259" key="24">
    <source>
        <dbReference type="PROSITE" id="PS50011"/>
    </source>
</evidence>
<dbReference type="PROSITE" id="PS50011">
    <property type="entry name" value="PROTEIN_KINASE_DOM"/>
    <property type="match status" value="1"/>
</dbReference>
<keyword evidence="11" id="KW-0677">Repeat</keyword>
<keyword evidence="27" id="KW-1185">Reference proteome</keyword>
<evidence type="ECO:0000256" key="8">
    <source>
        <dbReference type="ARBA" id="ARBA00022679"/>
    </source>
</evidence>
<evidence type="ECO:0000256" key="11">
    <source>
        <dbReference type="ARBA" id="ARBA00022737"/>
    </source>
</evidence>
<evidence type="ECO:0000256" key="10">
    <source>
        <dbReference type="ARBA" id="ARBA00022729"/>
    </source>
</evidence>
<evidence type="ECO:0000256" key="17">
    <source>
        <dbReference type="ARBA" id="ARBA00023170"/>
    </source>
</evidence>
<evidence type="ECO:0000256" key="2">
    <source>
        <dbReference type="ARBA" id="ARBA00008684"/>
    </source>
</evidence>
<keyword evidence="7" id="KW-0433">Leucine-rich repeat</keyword>
<evidence type="ECO:0000256" key="18">
    <source>
        <dbReference type="ARBA" id="ARBA00023180"/>
    </source>
</evidence>
<dbReference type="Proteomes" id="UP001140949">
    <property type="component" value="Unassembled WGS sequence"/>
</dbReference>
<feature type="signal peptide" evidence="23">
    <location>
        <begin position="1"/>
        <end position="29"/>
    </location>
</feature>
<evidence type="ECO:0000256" key="1">
    <source>
        <dbReference type="ARBA" id="ARBA00004162"/>
    </source>
</evidence>
<evidence type="ECO:0000256" key="21">
    <source>
        <dbReference type="PROSITE-ProRule" id="PRU10141"/>
    </source>
</evidence>
<dbReference type="SMART" id="SM00369">
    <property type="entry name" value="LRR_TYP"/>
    <property type="match status" value="10"/>
</dbReference>
<dbReference type="Gene3D" id="3.80.10.10">
    <property type="entry name" value="Ribonuclease Inhibitor"/>
    <property type="match status" value="2"/>
</dbReference>
<evidence type="ECO:0000256" key="7">
    <source>
        <dbReference type="ARBA" id="ARBA00022614"/>
    </source>
</evidence>
<proteinExistence type="inferred from homology"/>
<comment type="catalytic activity">
    <reaction evidence="19">
        <text>L-threonyl-[protein] + ATP = O-phospho-L-threonyl-[protein] + ADP + H(+)</text>
        <dbReference type="Rhea" id="RHEA:46608"/>
        <dbReference type="Rhea" id="RHEA-COMP:11060"/>
        <dbReference type="Rhea" id="RHEA-COMP:11605"/>
        <dbReference type="ChEBI" id="CHEBI:15378"/>
        <dbReference type="ChEBI" id="CHEBI:30013"/>
        <dbReference type="ChEBI" id="CHEBI:30616"/>
        <dbReference type="ChEBI" id="CHEBI:61977"/>
        <dbReference type="ChEBI" id="CHEBI:456216"/>
        <dbReference type="EC" id="2.7.11.1"/>
    </reaction>
</comment>
<dbReference type="PROSITE" id="PS00108">
    <property type="entry name" value="PROTEIN_KINASE_ST"/>
    <property type="match status" value="1"/>
</dbReference>
<evidence type="ECO:0000256" key="4">
    <source>
        <dbReference type="ARBA" id="ARBA00022475"/>
    </source>
</evidence>
<reference evidence="26" key="1">
    <citation type="journal article" date="2023" name="GigaByte">
        <title>Genome assembly of the bearded iris, Iris pallida Lam.</title>
        <authorList>
            <person name="Bruccoleri R.E."/>
            <person name="Oakeley E.J."/>
            <person name="Faust A.M.E."/>
            <person name="Altorfer M."/>
            <person name="Dessus-Babus S."/>
            <person name="Burckhardt D."/>
            <person name="Oertli M."/>
            <person name="Naumann U."/>
            <person name="Petersen F."/>
            <person name="Wong J."/>
        </authorList>
    </citation>
    <scope>NUCLEOTIDE SEQUENCE</scope>
    <source>
        <strain evidence="26">GSM-AAB239-AS_SAM_17_03QT</strain>
    </source>
</reference>